<reference evidence="1" key="1">
    <citation type="submission" date="2024-07" db="EMBL/GenBank/DDBJ databases">
        <title>Metagenome and Metagenome-Assembled Genomes of Archaea from a hot spring from the geothermal field of Los Azufres, Mexico.</title>
        <authorList>
            <person name="Marin-Paredes R."/>
            <person name="Martinez-Romero E."/>
            <person name="Servin-Garciduenas L.E."/>
        </authorList>
    </citation>
    <scope>NUCLEOTIDE SEQUENCE</scope>
    <source>
        <strain evidence="1">AZ1-454</strain>
    </source>
</reference>
<protein>
    <submittedName>
        <fullName evidence="1">ATP-binding protein</fullName>
    </submittedName>
</protein>
<keyword evidence="1" id="KW-0547">Nucleotide-binding</keyword>
<organism evidence="1 2">
    <name type="scientific">Candidatus Aramenus sulfurataquae</name>
    <dbReference type="NCBI Taxonomy" id="1326980"/>
    <lineage>
        <taxon>Archaea</taxon>
        <taxon>Thermoproteota</taxon>
        <taxon>Thermoprotei</taxon>
        <taxon>Sulfolobales</taxon>
        <taxon>Sulfolobaceae</taxon>
        <taxon>Candidatus Aramenus</taxon>
    </lineage>
</organism>
<proteinExistence type="predicted"/>
<comment type="caution">
    <text evidence="1">The sequence shown here is derived from an EMBL/GenBank/DDBJ whole genome shotgun (WGS) entry which is preliminary data.</text>
</comment>
<evidence type="ECO:0000313" key="1">
    <source>
        <dbReference type="EMBL" id="MEW9491738.1"/>
    </source>
</evidence>
<dbReference type="EMBL" id="JZWS03000006">
    <property type="protein sequence ID" value="MEW9491738.1"/>
    <property type="molecule type" value="Genomic_DNA"/>
</dbReference>
<sequence length="443" mass="51082">MIEEYNPWWTSRELVNQSEYYKKYEASPIKWDVDLNFSFEPFSLNFLFGPRQVGKSTALILLVKKLLNLVDNPRAVFYFSCDGLADYKELDEVISAYLKLKRREKINTSYIILDEVTFPKEWYRAIKSRIDKGDFKDDVLILSGSLSIKAKGEIETFPGRRGKGKTLIMYPLPFSEYVRLFGVDLPQGDLDFVLKEYYKHVGYLPQLSKLFENYLASGGFPNAIKDFIYTGNVSLTTISDLISSLIGDINKLRRSERFFKMTVKAIVEKASSAFSFHSLAKDFGVGTVKTAISYVDLLEKLFLLKVVEPVDPNLGEPILRKEKKFYFIDPLLYYAFSKWTITKAPDETKLAEAVAVAHLARLFDVYYLRTNHGEVDIVVRKGERLVGFEVKYGRVRGREMRIGRIKEFYFLSKDSIDENVIPLPLFLAMLKTPIARELEIFPS</sequence>
<gene>
    <name evidence="1" type="ORF">TQ35_0006005</name>
</gene>
<dbReference type="Proteomes" id="UP000053480">
    <property type="component" value="Unassembled WGS sequence"/>
</dbReference>
<keyword evidence="1" id="KW-0067">ATP-binding</keyword>
<accession>A0ACC6TPK3</accession>
<evidence type="ECO:0000313" key="2">
    <source>
        <dbReference type="Proteomes" id="UP000053480"/>
    </source>
</evidence>
<name>A0ACC6TPK3_9CREN</name>